<reference evidence="1" key="1">
    <citation type="submission" date="2024-08" db="EMBL/GenBank/DDBJ databases">
        <title>Lentilactobacillus sp. nov., isolated from tree bark.</title>
        <authorList>
            <person name="Phuengjayaem S."/>
            <person name="Tanasupawat S."/>
        </authorList>
    </citation>
    <scope>NUCLEOTIDE SEQUENCE</scope>
    <source>
        <strain evidence="1">SPB1-3</strain>
    </source>
</reference>
<proteinExistence type="predicted"/>
<name>A0ACD5DE80_9LACO</name>
<keyword evidence="2" id="KW-1185">Reference proteome</keyword>
<dbReference type="EMBL" id="CP168151">
    <property type="protein sequence ID" value="XFD39240.1"/>
    <property type="molecule type" value="Genomic_DNA"/>
</dbReference>
<sequence length="260" mass="29971">MDWDKVRAEYEVTDITLSDLAKKYDIKPGTLRSRKNRDKWQRGTSNELKSNDVATQRNTVATQNAVAQLHDSDLNDKQKLFCLYYLQRFNATWAYQKAYDVKRKAAEALGSKMLRNVKVREEIESLKKQQQQDLFLDANDILKEYVKQAFTSLDQVINYKSVEVPMIDQEGDVAVDVHGKPMTKHLTDVYLNPSDEIDWSVIQDIHVGRDGLVVKSYDKQKAMKELLERLPEPTNENEANDGFIQAIKEAAKQLEGDKDK</sequence>
<protein>
    <submittedName>
        <fullName evidence="1">Terminase small subunit</fullName>
    </submittedName>
</protein>
<dbReference type="Proteomes" id="UP001149860">
    <property type="component" value="Chromosome"/>
</dbReference>
<evidence type="ECO:0000313" key="2">
    <source>
        <dbReference type="Proteomes" id="UP001149860"/>
    </source>
</evidence>
<gene>
    <name evidence="1" type="ORF">O0236_007325</name>
</gene>
<organism evidence="1 2">
    <name type="scientific">Lentilactobacillus terminaliae</name>
    <dbReference type="NCBI Taxonomy" id="3003483"/>
    <lineage>
        <taxon>Bacteria</taxon>
        <taxon>Bacillati</taxon>
        <taxon>Bacillota</taxon>
        <taxon>Bacilli</taxon>
        <taxon>Lactobacillales</taxon>
        <taxon>Lactobacillaceae</taxon>
        <taxon>Lentilactobacillus</taxon>
    </lineage>
</organism>
<accession>A0ACD5DE80</accession>
<evidence type="ECO:0000313" key="1">
    <source>
        <dbReference type="EMBL" id="XFD39240.1"/>
    </source>
</evidence>